<accession>A0A421BCI1</accession>
<dbReference type="AlphaFoldDB" id="A0A421BCI1"/>
<gene>
    <name evidence="1" type="ORF">CLV68_2593</name>
</gene>
<name>A0A421BCI1_9PSEU</name>
<evidence type="ECO:0000313" key="2">
    <source>
        <dbReference type="Proteomes" id="UP000282454"/>
    </source>
</evidence>
<organism evidence="1 2">
    <name type="scientific">Actinokineospora cianjurensis</name>
    <dbReference type="NCBI Taxonomy" id="585224"/>
    <lineage>
        <taxon>Bacteria</taxon>
        <taxon>Bacillati</taxon>
        <taxon>Actinomycetota</taxon>
        <taxon>Actinomycetes</taxon>
        <taxon>Pseudonocardiales</taxon>
        <taxon>Pseudonocardiaceae</taxon>
        <taxon>Actinokineospora</taxon>
    </lineage>
</organism>
<dbReference type="EMBL" id="RCDD01000001">
    <property type="protein sequence ID" value="RLK62041.1"/>
    <property type="molecule type" value="Genomic_DNA"/>
</dbReference>
<proteinExistence type="predicted"/>
<evidence type="ECO:0000313" key="1">
    <source>
        <dbReference type="EMBL" id="RLK62041.1"/>
    </source>
</evidence>
<dbReference type="Proteomes" id="UP000282454">
    <property type="component" value="Unassembled WGS sequence"/>
</dbReference>
<keyword evidence="2" id="KW-1185">Reference proteome</keyword>
<protein>
    <submittedName>
        <fullName evidence="1">Uncharacterized protein</fullName>
    </submittedName>
</protein>
<reference evidence="1 2" key="1">
    <citation type="submission" date="2018-10" db="EMBL/GenBank/DDBJ databases">
        <title>Genomic Encyclopedia of Archaeal and Bacterial Type Strains, Phase II (KMG-II): from individual species to whole genera.</title>
        <authorList>
            <person name="Goeker M."/>
        </authorList>
    </citation>
    <scope>NUCLEOTIDE SEQUENCE [LARGE SCALE GENOMIC DNA]</scope>
    <source>
        <strain evidence="1 2">DSM 45657</strain>
    </source>
</reference>
<comment type="caution">
    <text evidence="1">The sequence shown here is derived from an EMBL/GenBank/DDBJ whole genome shotgun (WGS) entry which is preliminary data.</text>
</comment>
<sequence>MRVPLRSVDSGAPIMKQVQTALDLATNSRVLWTDLADSSTDTLTVLLLDGLHELLQASLRDRSNYLHEVADFQWIEAQQGRQVAVIVTCRTVVIDRVSLVDGTVVVKLEAFSHDQVAGWLERWRAANAAGVGSGAVRALTFDEAMHQADLAVQPLLLLMLALNAADPTSRLLDAGLSRAALYDQIFNTFVRREVLKRTERPLRGRALDAAVESQVIRLAIAGMAMFNRGRLSASESEIRADLGALGGEFARDAGARVVGEFFFVHTAKASFANHAYRSYEFLHANFGEYLVAHFVVLELRKVAEASFGGKWPFGEIADELLYAVLSHHAWRRRRSIVEFAVGLFGELPADERANIQTVLRILISTYRAKERSSRFNGYTPVPRDTIRQHATYSANLVTMAVSFTAPDPVRLVDVFGGEPHEALRAWRSTLSLWRSGLDGNAWQLVAGWFIASIARL</sequence>